<dbReference type="PROSITE" id="PS51318">
    <property type="entry name" value="TAT"/>
    <property type="match status" value="1"/>
</dbReference>
<protein>
    <submittedName>
        <fullName evidence="3">NHL repeat protein</fullName>
    </submittedName>
</protein>
<dbReference type="PANTHER" id="PTHR24104:SF25">
    <property type="entry name" value="PROTEIN LIN-41"/>
    <property type="match status" value="1"/>
</dbReference>
<evidence type="ECO:0000256" key="1">
    <source>
        <dbReference type="ARBA" id="ARBA00022737"/>
    </source>
</evidence>
<dbReference type="Pfam" id="PF01436">
    <property type="entry name" value="NHL"/>
    <property type="match status" value="1"/>
</dbReference>
<gene>
    <name evidence="3" type="ORF">ETAA1_53840</name>
</gene>
<feature type="repeat" description="NHL" evidence="2">
    <location>
        <begin position="174"/>
        <end position="206"/>
    </location>
</feature>
<evidence type="ECO:0000256" key="2">
    <source>
        <dbReference type="PROSITE-ProRule" id="PRU00504"/>
    </source>
</evidence>
<dbReference type="GO" id="GO:0061630">
    <property type="term" value="F:ubiquitin protein ligase activity"/>
    <property type="evidence" value="ECO:0007669"/>
    <property type="project" value="TreeGrafter"/>
</dbReference>
<dbReference type="EMBL" id="CP036273">
    <property type="protein sequence ID" value="QDU23384.1"/>
    <property type="molecule type" value="Genomic_DNA"/>
</dbReference>
<keyword evidence="4" id="KW-1185">Reference proteome</keyword>
<name>A0A517Y0V2_9BACT</name>
<organism evidence="3 4">
    <name type="scientific">Urbifossiella limnaea</name>
    <dbReference type="NCBI Taxonomy" id="2528023"/>
    <lineage>
        <taxon>Bacteria</taxon>
        <taxon>Pseudomonadati</taxon>
        <taxon>Planctomycetota</taxon>
        <taxon>Planctomycetia</taxon>
        <taxon>Gemmatales</taxon>
        <taxon>Gemmataceae</taxon>
        <taxon>Urbifossiella</taxon>
    </lineage>
</organism>
<dbReference type="PANTHER" id="PTHR24104">
    <property type="entry name" value="E3 UBIQUITIN-PROTEIN LIGASE NHLRC1-RELATED"/>
    <property type="match status" value="1"/>
</dbReference>
<evidence type="ECO:0000313" key="3">
    <source>
        <dbReference type="EMBL" id="QDU23384.1"/>
    </source>
</evidence>
<reference evidence="3 4" key="1">
    <citation type="submission" date="2019-02" db="EMBL/GenBank/DDBJ databases">
        <title>Deep-cultivation of Planctomycetes and their phenomic and genomic characterization uncovers novel biology.</title>
        <authorList>
            <person name="Wiegand S."/>
            <person name="Jogler M."/>
            <person name="Boedeker C."/>
            <person name="Pinto D."/>
            <person name="Vollmers J."/>
            <person name="Rivas-Marin E."/>
            <person name="Kohn T."/>
            <person name="Peeters S.H."/>
            <person name="Heuer A."/>
            <person name="Rast P."/>
            <person name="Oberbeckmann S."/>
            <person name="Bunk B."/>
            <person name="Jeske O."/>
            <person name="Meyerdierks A."/>
            <person name="Storesund J.E."/>
            <person name="Kallscheuer N."/>
            <person name="Luecker S."/>
            <person name="Lage O.M."/>
            <person name="Pohl T."/>
            <person name="Merkel B.J."/>
            <person name="Hornburger P."/>
            <person name="Mueller R.-W."/>
            <person name="Bruemmer F."/>
            <person name="Labrenz M."/>
            <person name="Spormann A.M."/>
            <person name="Op den Camp H."/>
            <person name="Overmann J."/>
            <person name="Amann R."/>
            <person name="Jetten M.S.M."/>
            <person name="Mascher T."/>
            <person name="Medema M.H."/>
            <person name="Devos D.P."/>
            <person name="Kaster A.-K."/>
            <person name="Ovreas L."/>
            <person name="Rohde M."/>
            <person name="Galperin M.Y."/>
            <person name="Jogler C."/>
        </authorList>
    </citation>
    <scope>NUCLEOTIDE SEQUENCE [LARGE SCALE GENOMIC DNA]</scope>
    <source>
        <strain evidence="3 4">ETA_A1</strain>
    </source>
</reference>
<dbReference type="KEGG" id="uli:ETAA1_53840"/>
<dbReference type="GO" id="GO:0043161">
    <property type="term" value="P:proteasome-mediated ubiquitin-dependent protein catabolic process"/>
    <property type="evidence" value="ECO:0007669"/>
    <property type="project" value="TreeGrafter"/>
</dbReference>
<keyword evidence="1" id="KW-0677">Repeat</keyword>
<dbReference type="Gene3D" id="2.120.10.30">
    <property type="entry name" value="TolB, C-terminal domain"/>
    <property type="match status" value="1"/>
</dbReference>
<sequence>MPAEHLFPTRRTFLAAAAAAVAAPAAGRPDDPVTFGEGSARFTLDPAWGRLPDGMRYGLGCAVVVDSRDRVYVTSRSASPCVAIFDRTGRLLETWTKDFADGIGLTPQQVAGTAHGLYWSKEGANEYLYWTENVSAPKGAPRIGARVYKTDLAGKVLYTLGNVASESATSQKIDFTNPTDVAVAPNGDVYVVDGYGSQRVFRFDKEFKLLKVMGGPGKEHGKFSTCHGAWVSTLRKDPEVYIADRANGRIEVFSPELEYKRTIPNFRAPCCFYQHAGRIYVPELSCRVTVIDADDKVVAHLGDGTGAANPAADAGKFAAPHALTVSSGGDVYVVEWVADGRVRKLRRG</sequence>
<dbReference type="InterPro" id="IPR050952">
    <property type="entry name" value="TRIM-NHL_E3_ligases"/>
</dbReference>
<dbReference type="AlphaFoldDB" id="A0A517Y0V2"/>
<dbReference type="GO" id="GO:0000209">
    <property type="term" value="P:protein polyubiquitination"/>
    <property type="evidence" value="ECO:0007669"/>
    <property type="project" value="TreeGrafter"/>
</dbReference>
<dbReference type="PROSITE" id="PS51125">
    <property type="entry name" value="NHL"/>
    <property type="match status" value="1"/>
</dbReference>
<dbReference type="InterPro" id="IPR006311">
    <property type="entry name" value="TAT_signal"/>
</dbReference>
<dbReference type="SUPFAM" id="SSF63829">
    <property type="entry name" value="Calcium-dependent phosphotriesterase"/>
    <property type="match status" value="1"/>
</dbReference>
<proteinExistence type="predicted"/>
<dbReference type="GO" id="GO:0008270">
    <property type="term" value="F:zinc ion binding"/>
    <property type="evidence" value="ECO:0007669"/>
    <property type="project" value="UniProtKB-KW"/>
</dbReference>
<dbReference type="RefSeq" id="WP_145243609.1">
    <property type="nucleotide sequence ID" value="NZ_CP036273.1"/>
</dbReference>
<dbReference type="OrthoDB" id="9799230at2"/>
<accession>A0A517Y0V2</accession>
<dbReference type="Proteomes" id="UP000319576">
    <property type="component" value="Chromosome"/>
</dbReference>
<dbReference type="InterPro" id="IPR011042">
    <property type="entry name" value="6-blade_b-propeller_TolB-like"/>
</dbReference>
<dbReference type="InterPro" id="IPR001258">
    <property type="entry name" value="NHL_repeat"/>
</dbReference>
<evidence type="ECO:0000313" key="4">
    <source>
        <dbReference type="Proteomes" id="UP000319576"/>
    </source>
</evidence>